<dbReference type="InterPro" id="IPR045497">
    <property type="entry name" value="DUF6438"/>
</dbReference>
<evidence type="ECO:0000313" key="3">
    <source>
        <dbReference type="Proteomes" id="UP000199634"/>
    </source>
</evidence>
<proteinExistence type="predicted"/>
<evidence type="ECO:0000313" key="2">
    <source>
        <dbReference type="EMBL" id="SEH93648.1"/>
    </source>
</evidence>
<accession>A0A1H6LXV8</accession>
<keyword evidence="3" id="KW-1185">Reference proteome</keyword>
<feature type="domain" description="DUF6438" evidence="1">
    <location>
        <begin position="28"/>
        <end position="129"/>
    </location>
</feature>
<reference evidence="2 3" key="1">
    <citation type="submission" date="2016-10" db="EMBL/GenBank/DDBJ databases">
        <authorList>
            <person name="de Groot N.N."/>
        </authorList>
    </citation>
    <scope>NUCLEOTIDE SEQUENCE [LARGE SCALE GENOMIC DNA]</scope>
    <source>
        <strain evidence="2 3">CGMCC 1.10825</strain>
    </source>
</reference>
<dbReference type="AlphaFoldDB" id="A0A1H6LXV8"/>
<sequence length="161" mass="19267">MYKKLLLLIFLLLNIYGCDQNKTNFSFEKITLHTEMCLGTCPIYHLEINNDKQIKLFVEEFYIEEYFEKDISRMGYFTGKLSEKEFVYLMNLLRNIDFEEKETIEDHCCDGSLKTISIYYNRKIKVIKTMFPSEKTRGIVSFLIDVCEKDQLVRTNEKFEI</sequence>
<dbReference type="Proteomes" id="UP000199634">
    <property type="component" value="Unassembled WGS sequence"/>
</dbReference>
<dbReference type="STRING" id="1159016.SAMN02927937_02241"/>
<dbReference type="RefSeq" id="WP_091100713.1">
    <property type="nucleotide sequence ID" value="NZ_FNXE01000034.1"/>
</dbReference>
<name>A0A1H6LXV8_9FLAO</name>
<dbReference type="Pfam" id="PF20033">
    <property type="entry name" value="DUF6438"/>
    <property type="match status" value="1"/>
</dbReference>
<evidence type="ECO:0000259" key="1">
    <source>
        <dbReference type="Pfam" id="PF20033"/>
    </source>
</evidence>
<organism evidence="2 3">
    <name type="scientific">Paenimyroides marinum</name>
    <dbReference type="NCBI Taxonomy" id="1159016"/>
    <lineage>
        <taxon>Bacteria</taxon>
        <taxon>Pseudomonadati</taxon>
        <taxon>Bacteroidota</taxon>
        <taxon>Flavobacteriia</taxon>
        <taxon>Flavobacteriales</taxon>
        <taxon>Flavobacteriaceae</taxon>
        <taxon>Paenimyroides</taxon>
    </lineage>
</organism>
<dbReference type="OrthoDB" id="7172369at2"/>
<protein>
    <recommendedName>
        <fullName evidence="1">DUF6438 domain-containing protein</fullName>
    </recommendedName>
</protein>
<dbReference type="EMBL" id="FNXE01000034">
    <property type="protein sequence ID" value="SEH93648.1"/>
    <property type="molecule type" value="Genomic_DNA"/>
</dbReference>
<gene>
    <name evidence="2" type="ORF">SAMN02927937_02241</name>
</gene>